<keyword evidence="1" id="KW-0812">Transmembrane</keyword>
<reference evidence="3 4" key="1">
    <citation type="submission" date="2017-06" db="EMBL/GenBank/DDBJ databases">
        <title>Genome sequencing of cyanobaciteial culture collection at National Institute for Environmental Studies (NIES).</title>
        <authorList>
            <person name="Hirose Y."/>
            <person name="Shimura Y."/>
            <person name="Fujisawa T."/>
            <person name="Nakamura Y."/>
            <person name="Kawachi M."/>
        </authorList>
    </citation>
    <scope>NUCLEOTIDE SEQUENCE [LARGE SCALE GENOMIC DNA]</scope>
    <source>
        <strain evidence="3 4">NIES-23</strain>
    </source>
</reference>
<evidence type="ECO:0000313" key="3">
    <source>
        <dbReference type="EMBL" id="BAY69718.1"/>
    </source>
</evidence>
<organism evidence="3 4">
    <name type="scientific">Trichormus variabilis NIES-23</name>
    <dbReference type="NCBI Taxonomy" id="1973479"/>
    <lineage>
        <taxon>Bacteria</taxon>
        <taxon>Bacillati</taxon>
        <taxon>Cyanobacteriota</taxon>
        <taxon>Cyanophyceae</taxon>
        <taxon>Nostocales</taxon>
        <taxon>Nostocaceae</taxon>
        <taxon>Trichormus</taxon>
    </lineage>
</organism>
<dbReference type="Gene3D" id="3.90.226.10">
    <property type="entry name" value="2-enoyl-CoA Hydratase, Chain A, domain 1"/>
    <property type="match status" value="1"/>
</dbReference>
<dbReference type="CDD" id="cd07562">
    <property type="entry name" value="Peptidase_S41_TRI"/>
    <property type="match status" value="1"/>
</dbReference>
<feature type="transmembrane region" description="Helical" evidence="1">
    <location>
        <begin position="12"/>
        <end position="30"/>
    </location>
</feature>
<dbReference type="PANTHER" id="PTHR32060">
    <property type="entry name" value="TAIL-SPECIFIC PROTEASE"/>
    <property type="match status" value="1"/>
</dbReference>
<evidence type="ECO:0000256" key="1">
    <source>
        <dbReference type="SAM" id="Phobius"/>
    </source>
</evidence>
<dbReference type="GO" id="GO:0006508">
    <property type="term" value="P:proteolysis"/>
    <property type="evidence" value="ECO:0007669"/>
    <property type="project" value="InterPro"/>
</dbReference>
<dbReference type="Proteomes" id="UP000217507">
    <property type="component" value="Chromosome"/>
</dbReference>
<keyword evidence="1" id="KW-1133">Transmembrane helix</keyword>
<sequence>MKKIRLLLFNRLPLVLSLSICVLLIIWINSPLLPLLAKPETGIFEQVWQTVNDNFYDPKMNGVNWKVIKEKYKPNVLQANSGQKVAAIFNEMLSELKTSHTRYYTQDDLAYYQLLGIFYARSMELPKELKKFFPNGKFEYTGVGLSTKDINDKTFISSILDDSPAARAGLKVGDQIINVDGNQYHPIRSFAGKAGQTVKMLIQRSPTVGGTPSPQLTSRQEIAVVPKVFDASTMFLEAQMASIQILEQENKKIGYVHIWSNAADPYQQELQNELIYGRLRNADGLILDLRDGWGGGDISYLNIFTAKQSPSVTHVQRNGRRYTYNYQWKKPVVMLVNEGSRSSKEILAFNFQQNQIGPVLGTKTTGAVVAGRPYIMQDGSLLYVAVADVFLNGNQRLEGKGVTPDINVPFSLEYAQGVDPQKQTAIETLLKAL</sequence>
<proteinExistence type="predicted"/>
<accession>A0A1Z4KL75</accession>
<dbReference type="PROSITE" id="PS50106">
    <property type="entry name" value="PDZ"/>
    <property type="match status" value="1"/>
</dbReference>
<dbReference type="GO" id="GO:0030288">
    <property type="term" value="C:outer membrane-bounded periplasmic space"/>
    <property type="evidence" value="ECO:0007669"/>
    <property type="project" value="TreeGrafter"/>
</dbReference>
<gene>
    <name evidence="3" type="ORF">NIES23_25170</name>
</gene>
<dbReference type="SMART" id="SM00228">
    <property type="entry name" value="PDZ"/>
    <property type="match status" value="1"/>
</dbReference>
<dbReference type="SMART" id="SM00245">
    <property type="entry name" value="TSPc"/>
    <property type="match status" value="1"/>
</dbReference>
<dbReference type="InterPro" id="IPR001478">
    <property type="entry name" value="PDZ"/>
</dbReference>
<dbReference type="SUPFAM" id="SSF50156">
    <property type="entry name" value="PDZ domain-like"/>
    <property type="match status" value="1"/>
</dbReference>
<dbReference type="AlphaFoldDB" id="A0A1Z4KL75"/>
<protein>
    <recommendedName>
        <fullName evidence="2">PDZ domain-containing protein</fullName>
    </recommendedName>
</protein>
<dbReference type="InterPro" id="IPR005151">
    <property type="entry name" value="Tail-specific_protease"/>
</dbReference>
<dbReference type="InterPro" id="IPR036034">
    <property type="entry name" value="PDZ_sf"/>
</dbReference>
<dbReference type="SUPFAM" id="SSF52096">
    <property type="entry name" value="ClpP/crotonase"/>
    <property type="match status" value="1"/>
</dbReference>
<dbReference type="GO" id="GO:0004175">
    <property type="term" value="F:endopeptidase activity"/>
    <property type="evidence" value="ECO:0007669"/>
    <property type="project" value="TreeGrafter"/>
</dbReference>
<dbReference type="Gene3D" id="2.30.42.10">
    <property type="match status" value="1"/>
</dbReference>
<evidence type="ECO:0000313" key="4">
    <source>
        <dbReference type="Proteomes" id="UP000217507"/>
    </source>
</evidence>
<feature type="domain" description="PDZ" evidence="2">
    <location>
        <begin position="122"/>
        <end position="206"/>
    </location>
</feature>
<evidence type="ECO:0000259" key="2">
    <source>
        <dbReference type="PROSITE" id="PS50106"/>
    </source>
</evidence>
<dbReference type="InterPro" id="IPR028204">
    <property type="entry name" value="Tricorn_C1"/>
</dbReference>
<name>A0A1Z4KL75_ANAVA</name>
<dbReference type="EMBL" id="AP018216">
    <property type="protein sequence ID" value="BAY69718.1"/>
    <property type="molecule type" value="Genomic_DNA"/>
</dbReference>
<keyword evidence="1" id="KW-0472">Membrane</keyword>
<dbReference type="GO" id="GO:0007165">
    <property type="term" value="P:signal transduction"/>
    <property type="evidence" value="ECO:0007669"/>
    <property type="project" value="TreeGrafter"/>
</dbReference>
<dbReference type="Pfam" id="PF03572">
    <property type="entry name" value="Peptidase_S41"/>
    <property type="match status" value="1"/>
</dbReference>
<dbReference type="Pfam" id="PF00595">
    <property type="entry name" value="PDZ"/>
    <property type="match status" value="1"/>
</dbReference>
<dbReference type="Pfam" id="PF14684">
    <property type="entry name" value="Tricorn_C1"/>
    <property type="match status" value="1"/>
</dbReference>
<dbReference type="InterPro" id="IPR029045">
    <property type="entry name" value="ClpP/crotonase-like_dom_sf"/>
</dbReference>
<dbReference type="PANTHER" id="PTHR32060:SF22">
    <property type="entry name" value="CARBOXYL-TERMINAL-PROCESSING PEPTIDASE 3, CHLOROPLASTIC"/>
    <property type="match status" value="1"/>
</dbReference>
<dbReference type="Gene3D" id="3.30.750.44">
    <property type="match status" value="1"/>
</dbReference>
<dbReference type="GO" id="GO:0008236">
    <property type="term" value="F:serine-type peptidase activity"/>
    <property type="evidence" value="ECO:0007669"/>
    <property type="project" value="InterPro"/>
</dbReference>